<organism evidence="3 4">
    <name type="scientific">Trichoderma ghanense</name>
    <dbReference type="NCBI Taxonomy" id="65468"/>
    <lineage>
        <taxon>Eukaryota</taxon>
        <taxon>Fungi</taxon>
        <taxon>Dikarya</taxon>
        <taxon>Ascomycota</taxon>
        <taxon>Pezizomycotina</taxon>
        <taxon>Sordariomycetes</taxon>
        <taxon>Hypocreomycetidae</taxon>
        <taxon>Hypocreales</taxon>
        <taxon>Hypocreaceae</taxon>
        <taxon>Trichoderma</taxon>
    </lineage>
</organism>
<feature type="transmembrane region" description="Helical" evidence="2">
    <location>
        <begin position="20"/>
        <end position="37"/>
    </location>
</feature>
<comment type="caution">
    <text evidence="3">The sequence shown here is derived from an EMBL/GenBank/DDBJ whole genome shotgun (WGS) entry which is preliminary data.</text>
</comment>
<evidence type="ECO:0000313" key="4">
    <source>
        <dbReference type="Proteomes" id="UP001642720"/>
    </source>
</evidence>
<feature type="compositionally biased region" description="Basic and acidic residues" evidence="1">
    <location>
        <begin position="135"/>
        <end position="162"/>
    </location>
</feature>
<sequence>MAPHALVASRSLLDLGPEERLVVCLAGIAIVAVYLCIKRRREEGRDALRNRPPTPIARARLSSDNEETENPPIPLVELPAAARIAGKRAPANTEARRPGCLSGMEVAKPLQIPFLDTVVEAASSEERVCQNGAGDHVEEDAGHHLDKEDNGKFAEVKRRGES</sequence>
<proteinExistence type="predicted"/>
<dbReference type="RefSeq" id="XP_073558672.1">
    <property type="nucleotide sequence ID" value="XM_073702496.1"/>
</dbReference>
<dbReference type="EMBL" id="PPTA01000006">
    <property type="protein sequence ID" value="TFB02471.1"/>
    <property type="molecule type" value="Genomic_DNA"/>
</dbReference>
<dbReference type="Proteomes" id="UP001642720">
    <property type="component" value="Unassembled WGS sequence"/>
</dbReference>
<evidence type="ECO:0000313" key="3">
    <source>
        <dbReference type="EMBL" id="TFB02471.1"/>
    </source>
</evidence>
<evidence type="ECO:0000256" key="2">
    <source>
        <dbReference type="SAM" id="Phobius"/>
    </source>
</evidence>
<evidence type="ECO:0000256" key="1">
    <source>
        <dbReference type="SAM" id="MobiDB-lite"/>
    </source>
</evidence>
<gene>
    <name evidence="3" type="ORF">CCMA1212_005228</name>
</gene>
<name>A0ABY2H3Y5_9HYPO</name>
<feature type="region of interest" description="Disordered" evidence="1">
    <location>
        <begin position="47"/>
        <end position="73"/>
    </location>
</feature>
<keyword evidence="2" id="KW-1133">Transmembrane helix</keyword>
<accession>A0ABY2H3Y5</accession>
<dbReference type="GeneID" id="300576946"/>
<keyword evidence="2" id="KW-0472">Membrane</keyword>
<protein>
    <submittedName>
        <fullName evidence="3">Uncharacterized protein</fullName>
    </submittedName>
</protein>
<keyword evidence="2" id="KW-0812">Transmembrane</keyword>
<reference evidence="3 4" key="1">
    <citation type="submission" date="2018-01" db="EMBL/GenBank/DDBJ databases">
        <title>Genome characterization of the sugarcane-associated fungus Trichoderma ghanense CCMA-1212 and their application in lignocelulose bioconversion.</title>
        <authorList>
            <person name="Steindorff A.S."/>
            <person name="Mendes T.D."/>
            <person name="Vilela E.S.D."/>
            <person name="Rodrigues D.S."/>
            <person name="Formighieri E.F."/>
            <person name="Melo I.S."/>
            <person name="Favaro L.C.L."/>
        </authorList>
    </citation>
    <scope>NUCLEOTIDE SEQUENCE [LARGE SCALE GENOMIC DNA]</scope>
    <source>
        <strain evidence="3 4">CCMA-1212</strain>
    </source>
</reference>
<feature type="region of interest" description="Disordered" evidence="1">
    <location>
        <begin position="128"/>
        <end position="162"/>
    </location>
</feature>
<keyword evidence="4" id="KW-1185">Reference proteome</keyword>